<dbReference type="EMBL" id="KV426463">
    <property type="protein sequence ID" value="KZV80620.1"/>
    <property type="molecule type" value="Genomic_DNA"/>
</dbReference>
<protein>
    <submittedName>
        <fullName evidence="2">Uncharacterized protein</fullName>
    </submittedName>
</protein>
<accession>A0A165BGX9</accession>
<feature type="region of interest" description="Disordered" evidence="1">
    <location>
        <begin position="1082"/>
        <end position="1102"/>
    </location>
</feature>
<gene>
    <name evidence="2" type="ORF">EXIGLDRAFT_704969</name>
</gene>
<sequence>MPLDTACLRVLTNAELLTMVAMNVQCIAAFAHMRCVSHGFKVQADYAISHTFYPAAFLSFYFSNAELARDVLRSCSVIVSGMAVLRWMRFPALDPTTSKAVLYVRSDGALQLADFLASEGYLCPDEDSFIMRVLSGRLQLYSSSITFDVFRKGRTALTVIVASHSVFHSFLLQSTTLLLNGITADLVFSLQPLQTFQHKRGMMLTLQNESMAAIRAPYADLGLTLFPQRSAESADCVNGLLRRQRAFGDRECWIRVSDAGPAGNQPFTARLGRNGWTLTLMKEVMFPANLANRSTLATGPSRVRMCVEVVHDAPLHHAYTATPVFRAFVTRVLAKVQSVLDGEPGLRLTRESGVAISVWDDEIDYMKEMFDIGEPVVYYDPDKAVRVNSAEIFDHMDRLLGTDDIAIEIFRHFDSPVDAVRLGRASSLTASAYRRSYSILLSPRALLARFFPRPRQALSLFELTRTIAGGPAVLYYMQNRRVSLQLHLTLFVTADFALGICGYLQRCGYSSTNSDIFYASIIAHCAAPLRLGVDSHSVPIVDSLDWTAHLGHSPVTIRVTASIGTALYTILNQPTTLGMCGLTHCGFFALYPHMSLVTRRGVITNFDLWLNTAFLDRLEGMGLGRSVEFLPSRVEALGLDVLGDRVFGDSWTWLVPHRNGVQTVPQSMSTTTWSVDGYLEPFVVSLVDNIVHDTVFGFRMAASLISSPLLTHTYVMSKPVAAWIAPVLRGMELAVIRDSAVVFNDDGVNVCSWDHELTRVLSGVYIPHATLEMDGPFAMVYIPPPVQRRLKTLRDTELALQHPNLNIEKFSYHEPETDPGTAIQGSWSMDGLLEWGFNFVGQLSAHHTFLGCEIAVAMHLTAILIKDQPRKGKGPVTAADVLHAKAKISVAVPLEVVTSQEADARILHSQFTVLQGIEHSNMAKFAVSTSKSGTFVYQGQHTLRMTGVSECLFRTEAPFEEFSYPLGNSSDFDVVRAALPVEAKKGLHVVPFPTVDQLGNTVTGGNVPELFKPGSWVDLACTMKVWDNRNLRRPGSTRPATRCYTVVVEGMQFLCEGTLEEGALRTHPIPTKGKRKFAAIAAEESGREDSANKHRTDMDVVQ</sequence>
<dbReference type="Proteomes" id="UP000077266">
    <property type="component" value="Unassembled WGS sequence"/>
</dbReference>
<reference evidence="2 3" key="1">
    <citation type="journal article" date="2016" name="Mol. Biol. Evol.">
        <title>Comparative Genomics of Early-Diverging Mushroom-Forming Fungi Provides Insights into the Origins of Lignocellulose Decay Capabilities.</title>
        <authorList>
            <person name="Nagy L.G."/>
            <person name="Riley R."/>
            <person name="Tritt A."/>
            <person name="Adam C."/>
            <person name="Daum C."/>
            <person name="Floudas D."/>
            <person name="Sun H."/>
            <person name="Yadav J.S."/>
            <person name="Pangilinan J."/>
            <person name="Larsson K.H."/>
            <person name="Matsuura K."/>
            <person name="Barry K."/>
            <person name="Labutti K."/>
            <person name="Kuo R."/>
            <person name="Ohm R.A."/>
            <person name="Bhattacharya S.S."/>
            <person name="Shirouzu T."/>
            <person name="Yoshinaga Y."/>
            <person name="Martin F.M."/>
            <person name="Grigoriev I.V."/>
            <person name="Hibbett D.S."/>
        </authorList>
    </citation>
    <scope>NUCLEOTIDE SEQUENCE [LARGE SCALE GENOMIC DNA]</scope>
    <source>
        <strain evidence="2 3">HHB12029</strain>
    </source>
</reference>
<dbReference type="OrthoDB" id="10661341at2759"/>
<feature type="compositionally biased region" description="Basic and acidic residues" evidence="1">
    <location>
        <begin position="1084"/>
        <end position="1102"/>
    </location>
</feature>
<organism evidence="2 3">
    <name type="scientific">Exidia glandulosa HHB12029</name>
    <dbReference type="NCBI Taxonomy" id="1314781"/>
    <lineage>
        <taxon>Eukaryota</taxon>
        <taxon>Fungi</taxon>
        <taxon>Dikarya</taxon>
        <taxon>Basidiomycota</taxon>
        <taxon>Agaricomycotina</taxon>
        <taxon>Agaricomycetes</taxon>
        <taxon>Auriculariales</taxon>
        <taxon>Exidiaceae</taxon>
        <taxon>Exidia</taxon>
    </lineage>
</organism>
<name>A0A165BGX9_EXIGL</name>
<evidence type="ECO:0000313" key="3">
    <source>
        <dbReference type="Proteomes" id="UP000077266"/>
    </source>
</evidence>
<dbReference type="AlphaFoldDB" id="A0A165BGX9"/>
<evidence type="ECO:0000313" key="2">
    <source>
        <dbReference type="EMBL" id="KZV80620.1"/>
    </source>
</evidence>
<keyword evidence="3" id="KW-1185">Reference proteome</keyword>
<dbReference type="InParanoid" id="A0A165BGX9"/>
<evidence type="ECO:0000256" key="1">
    <source>
        <dbReference type="SAM" id="MobiDB-lite"/>
    </source>
</evidence>
<proteinExistence type="predicted"/>